<evidence type="ECO:0000313" key="3">
    <source>
        <dbReference type="Proteomes" id="UP001529510"/>
    </source>
</evidence>
<evidence type="ECO:0000259" key="1">
    <source>
        <dbReference type="PROSITE" id="PS51277"/>
    </source>
</evidence>
<organism evidence="2 3">
    <name type="scientific">Cirrhinus mrigala</name>
    <name type="common">Mrigala</name>
    <dbReference type="NCBI Taxonomy" id="683832"/>
    <lineage>
        <taxon>Eukaryota</taxon>
        <taxon>Metazoa</taxon>
        <taxon>Chordata</taxon>
        <taxon>Craniata</taxon>
        <taxon>Vertebrata</taxon>
        <taxon>Euteleostomi</taxon>
        <taxon>Actinopterygii</taxon>
        <taxon>Neopterygii</taxon>
        <taxon>Teleostei</taxon>
        <taxon>Ostariophysi</taxon>
        <taxon>Cypriniformes</taxon>
        <taxon>Cyprinidae</taxon>
        <taxon>Labeoninae</taxon>
        <taxon>Labeonini</taxon>
        <taxon>Cirrhinus</taxon>
    </lineage>
</organism>
<feature type="domain" description="BURP" evidence="1">
    <location>
        <begin position="1"/>
        <end position="67"/>
    </location>
</feature>
<reference evidence="2 3" key="1">
    <citation type="submission" date="2024-05" db="EMBL/GenBank/DDBJ databases">
        <title>Genome sequencing and assembly of Indian major carp, Cirrhinus mrigala (Hamilton, 1822).</title>
        <authorList>
            <person name="Mohindra V."/>
            <person name="Chowdhury L.M."/>
            <person name="Lal K."/>
            <person name="Jena J.K."/>
        </authorList>
    </citation>
    <scope>NUCLEOTIDE SEQUENCE [LARGE SCALE GENOMIC DNA]</scope>
    <source>
        <strain evidence="2">CM1030</strain>
        <tissue evidence="2">Blood</tissue>
    </source>
</reference>
<keyword evidence="3" id="KW-1185">Reference proteome</keyword>
<dbReference type="Proteomes" id="UP001529510">
    <property type="component" value="Unassembled WGS sequence"/>
</dbReference>
<proteinExistence type="predicted"/>
<evidence type="ECO:0000313" key="2">
    <source>
        <dbReference type="EMBL" id="KAL0197250.1"/>
    </source>
</evidence>
<comment type="caution">
    <text evidence="2">The sequence shown here is derived from an EMBL/GenBank/DDBJ whole genome shotgun (WGS) entry which is preliminary data.</text>
</comment>
<sequence>EEKMTAARVRKCHNRKAATGCRVAAAPSCATSAGSLLTATTTSASTLARLVPPADTARSARCGRTLR</sequence>
<gene>
    <name evidence="2" type="ORF">M9458_005790</name>
</gene>
<accession>A0ABD0RFD8</accession>
<feature type="non-terminal residue" evidence="2">
    <location>
        <position position="67"/>
    </location>
</feature>
<dbReference type="AlphaFoldDB" id="A0ABD0RFD8"/>
<dbReference type="EMBL" id="JAMKFB020000003">
    <property type="protein sequence ID" value="KAL0197250.1"/>
    <property type="molecule type" value="Genomic_DNA"/>
</dbReference>
<dbReference type="PROSITE" id="PS51277">
    <property type="entry name" value="BURP"/>
    <property type="match status" value="1"/>
</dbReference>
<dbReference type="InterPro" id="IPR004873">
    <property type="entry name" value="BURP_dom"/>
</dbReference>
<feature type="non-terminal residue" evidence="2">
    <location>
        <position position="1"/>
    </location>
</feature>
<name>A0ABD0RFD8_CIRMR</name>
<protein>
    <recommendedName>
        <fullName evidence="1">BURP domain-containing protein</fullName>
    </recommendedName>
</protein>